<proteinExistence type="inferred from homology"/>
<comment type="caution">
    <text evidence="3">The sequence shown here is derived from an EMBL/GenBank/DDBJ whole genome shotgun (WGS) entry which is preliminary data.</text>
</comment>
<organism evidence="3 4">
    <name type="scientific">Alkalicoccobacillus gibsonii</name>
    <dbReference type="NCBI Taxonomy" id="79881"/>
    <lineage>
        <taxon>Bacteria</taxon>
        <taxon>Bacillati</taxon>
        <taxon>Bacillota</taxon>
        <taxon>Bacilli</taxon>
        <taxon>Bacillales</taxon>
        <taxon>Bacillaceae</taxon>
        <taxon>Alkalicoccobacillus</taxon>
    </lineage>
</organism>
<sequence length="298" mass="34222">MRKAVVLGGLGFLGYHICQELLENSVEVVCIEKQDPRENLMMDEKLLYMGRNASFEWIQGDLDHEDERLFALISEADTVYHMASPVSLESKWQLKNQTVQQATKWIQTISQSMKKEAMVVFPSTVEVYGDVPGLITEETPPQPTSPYGLIKYELEQSIIKEANAHQLRYLILRLPTVYGPWQRADMTFAQLLNHEDDIYKDRSTLDALYVTDVAKGFVHAATQRDQSGVYHLTSGKRDQWFIGARLLGAREDLLKESQTRSSLSPKKAEEQLQFRASVPIEEGIRLQEVHVQRRNRLR</sequence>
<protein>
    <submittedName>
        <fullName evidence="3">NAD(P)-dependent oxidoreductase</fullName>
    </submittedName>
</protein>
<dbReference type="EMBL" id="JBCITK010000001">
    <property type="protein sequence ID" value="MEN0644205.1"/>
    <property type="molecule type" value="Genomic_DNA"/>
</dbReference>
<keyword evidence="4" id="KW-1185">Reference proteome</keyword>
<dbReference type="PANTHER" id="PTHR43000">
    <property type="entry name" value="DTDP-D-GLUCOSE 4,6-DEHYDRATASE-RELATED"/>
    <property type="match status" value="1"/>
</dbReference>
<accession>A0ABU9VKH5</accession>
<gene>
    <name evidence="3" type="ORF">MKY91_13720</name>
</gene>
<dbReference type="SUPFAM" id="SSF51735">
    <property type="entry name" value="NAD(P)-binding Rossmann-fold domains"/>
    <property type="match status" value="1"/>
</dbReference>
<dbReference type="Proteomes" id="UP001418796">
    <property type="component" value="Unassembled WGS sequence"/>
</dbReference>
<evidence type="ECO:0000259" key="2">
    <source>
        <dbReference type="Pfam" id="PF01370"/>
    </source>
</evidence>
<name>A0ABU9VKH5_9BACI</name>
<dbReference type="InterPro" id="IPR036291">
    <property type="entry name" value="NAD(P)-bd_dom_sf"/>
</dbReference>
<comment type="similarity">
    <text evidence="1">Belongs to the NAD(P)-dependent epimerase/dehydratase family.</text>
</comment>
<evidence type="ECO:0000313" key="4">
    <source>
        <dbReference type="Proteomes" id="UP001418796"/>
    </source>
</evidence>
<reference evidence="3 4" key="1">
    <citation type="submission" date="2024-03" db="EMBL/GenBank/DDBJ databases">
        <title>Bacilli Hybrid Assemblies.</title>
        <authorList>
            <person name="Kovac J."/>
        </authorList>
    </citation>
    <scope>NUCLEOTIDE SEQUENCE [LARGE SCALE GENOMIC DNA]</scope>
    <source>
        <strain evidence="3 4">FSL R7-0666</strain>
    </source>
</reference>
<feature type="domain" description="NAD-dependent epimerase/dehydratase" evidence="2">
    <location>
        <begin position="5"/>
        <end position="227"/>
    </location>
</feature>
<dbReference type="RefSeq" id="WP_343130958.1">
    <property type="nucleotide sequence ID" value="NZ_JBCITK010000001.1"/>
</dbReference>
<evidence type="ECO:0000256" key="1">
    <source>
        <dbReference type="ARBA" id="ARBA00007637"/>
    </source>
</evidence>
<dbReference type="Pfam" id="PF01370">
    <property type="entry name" value="Epimerase"/>
    <property type="match status" value="1"/>
</dbReference>
<dbReference type="Gene3D" id="3.40.50.720">
    <property type="entry name" value="NAD(P)-binding Rossmann-like Domain"/>
    <property type="match status" value="1"/>
</dbReference>
<evidence type="ECO:0000313" key="3">
    <source>
        <dbReference type="EMBL" id="MEN0644205.1"/>
    </source>
</evidence>
<dbReference type="InterPro" id="IPR001509">
    <property type="entry name" value="Epimerase_deHydtase"/>
</dbReference>